<dbReference type="AlphaFoldDB" id="A0ABD2NIL3"/>
<dbReference type="Proteomes" id="UP001516400">
    <property type="component" value="Unassembled WGS sequence"/>
</dbReference>
<protein>
    <recommendedName>
        <fullName evidence="5">Retrotransposon gag domain-containing protein</fullName>
    </recommendedName>
</protein>
<sequence length="304" mass="35150">MRSCLRNVIKLKRSGPSLLYPSYSLNCEDEFKIIENKIKEVIGLIDQFNDDMKSSLYRRINSKFAHMVKRVDRTRPTEDTKRKERSPRPSKASTLLHKLKTRVHTLHTQEPSILDASLLNIRVDSDDDSSSDESDEEVEGAFGNSTPKPAEVNKGQSSTSSQVKSFPVTKWNLQFTGVSKDMSVFAYLERVVELSCSRHVNKLELLDSVIDLFKGIALTWFRANRKKITTWNDISFALKEQFQPYDYDDRLFEEAKRRTQGENEKIGIYVACMSNLFVLYFYLYLYVEISVPEKLVLSSKFLLI</sequence>
<evidence type="ECO:0000256" key="1">
    <source>
        <dbReference type="SAM" id="MobiDB-lite"/>
    </source>
</evidence>
<name>A0ABD2NIL3_9CUCU</name>
<keyword evidence="2" id="KW-0472">Membrane</keyword>
<keyword evidence="2" id="KW-0812">Transmembrane</keyword>
<organism evidence="3 4">
    <name type="scientific">Cryptolaemus montrouzieri</name>
    <dbReference type="NCBI Taxonomy" id="559131"/>
    <lineage>
        <taxon>Eukaryota</taxon>
        <taxon>Metazoa</taxon>
        <taxon>Ecdysozoa</taxon>
        <taxon>Arthropoda</taxon>
        <taxon>Hexapoda</taxon>
        <taxon>Insecta</taxon>
        <taxon>Pterygota</taxon>
        <taxon>Neoptera</taxon>
        <taxon>Endopterygota</taxon>
        <taxon>Coleoptera</taxon>
        <taxon>Polyphaga</taxon>
        <taxon>Cucujiformia</taxon>
        <taxon>Coccinelloidea</taxon>
        <taxon>Coccinellidae</taxon>
        <taxon>Scymninae</taxon>
        <taxon>Scymnini</taxon>
        <taxon>Cryptolaemus</taxon>
    </lineage>
</organism>
<accession>A0ABD2NIL3</accession>
<dbReference type="EMBL" id="JABFTP020000116">
    <property type="protein sequence ID" value="KAL3278542.1"/>
    <property type="molecule type" value="Genomic_DNA"/>
</dbReference>
<feature type="transmembrane region" description="Helical" evidence="2">
    <location>
        <begin position="266"/>
        <end position="287"/>
    </location>
</feature>
<reference evidence="3 4" key="1">
    <citation type="journal article" date="2021" name="BMC Biol.">
        <title>Horizontally acquired antibacterial genes associated with adaptive radiation of ladybird beetles.</title>
        <authorList>
            <person name="Li H.S."/>
            <person name="Tang X.F."/>
            <person name="Huang Y.H."/>
            <person name="Xu Z.Y."/>
            <person name="Chen M.L."/>
            <person name="Du X.Y."/>
            <person name="Qiu B.Y."/>
            <person name="Chen P.T."/>
            <person name="Zhang W."/>
            <person name="Slipinski A."/>
            <person name="Escalona H.E."/>
            <person name="Waterhouse R.M."/>
            <person name="Zwick A."/>
            <person name="Pang H."/>
        </authorList>
    </citation>
    <scope>NUCLEOTIDE SEQUENCE [LARGE SCALE GENOMIC DNA]</scope>
    <source>
        <strain evidence="3">SYSU2018</strain>
    </source>
</reference>
<proteinExistence type="predicted"/>
<feature type="region of interest" description="Disordered" evidence="1">
    <location>
        <begin position="125"/>
        <end position="161"/>
    </location>
</feature>
<comment type="caution">
    <text evidence="3">The sequence shown here is derived from an EMBL/GenBank/DDBJ whole genome shotgun (WGS) entry which is preliminary data.</text>
</comment>
<evidence type="ECO:0000313" key="4">
    <source>
        <dbReference type="Proteomes" id="UP001516400"/>
    </source>
</evidence>
<evidence type="ECO:0008006" key="5">
    <source>
        <dbReference type="Google" id="ProtNLM"/>
    </source>
</evidence>
<feature type="compositionally biased region" description="Acidic residues" evidence="1">
    <location>
        <begin position="125"/>
        <end position="139"/>
    </location>
</feature>
<feature type="region of interest" description="Disordered" evidence="1">
    <location>
        <begin position="71"/>
        <end position="94"/>
    </location>
</feature>
<gene>
    <name evidence="3" type="ORF">HHI36_024337</name>
</gene>
<evidence type="ECO:0000256" key="2">
    <source>
        <dbReference type="SAM" id="Phobius"/>
    </source>
</evidence>
<keyword evidence="4" id="KW-1185">Reference proteome</keyword>
<evidence type="ECO:0000313" key="3">
    <source>
        <dbReference type="EMBL" id="KAL3278542.1"/>
    </source>
</evidence>
<keyword evidence="2" id="KW-1133">Transmembrane helix</keyword>
<feature type="compositionally biased region" description="Basic and acidic residues" evidence="1">
    <location>
        <begin position="71"/>
        <end position="82"/>
    </location>
</feature>